<evidence type="ECO:0000313" key="4">
    <source>
        <dbReference type="Proteomes" id="UP000655225"/>
    </source>
</evidence>
<keyword evidence="1" id="KW-1133">Transmembrane helix</keyword>
<dbReference type="GO" id="GO:0016020">
    <property type="term" value="C:membrane"/>
    <property type="evidence" value="ECO:0007669"/>
    <property type="project" value="TreeGrafter"/>
</dbReference>
<dbReference type="AlphaFoldDB" id="A0A834ZQ09"/>
<sequence>MSKSNGLFLSLILLFVVSSSVSSPRSLVFGSPVPEQRYNRPDPLSHFKYYNGDYDVRNKHYWASAAFTGVHGYAIAGIWILCGLGFGTFMIVKNLSSSSSPITGHSDSYYFIPLLLVVLFTSLVIVATSFVLATNQSSLWRTKKLKETLLGAVQDARRTIRKVTRVMKEMHHLLRPYDPRICFRLNSTSHKLEKESKIIQQVVHKNQHSIDHAIQTSYLVTVVVVSINVALVLAALVLLLLHYRPGFIMIIFLCWVLTALCWVLTGFHFFLHTFAEDTCSAFEEFERNPTNNSLSSMLPCVDQVYADQIMVEIGSTIHNFINELNLKITMLSRLFELDEHGEDLLSGIRKICDPFSGAPDYLYSPSKCPKDAIPIGDIPNVLARFTCYRDNSTGTCKGGRSFLSEASFEMAWAYTHSIQGLLNVLPDLQSLTQCSFVKDTLANVVTHQCRPFRVSIRLLWSSMLSLSVIMLVLVLAWVAKSYQDRG</sequence>
<comment type="caution">
    <text evidence="3">The sequence shown here is derived from an EMBL/GenBank/DDBJ whole genome shotgun (WGS) entry which is preliminary data.</text>
</comment>
<dbReference type="OrthoDB" id="1056237at2759"/>
<evidence type="ECO:0000256" key="2">
    <source>
        <dbReference type="SAM" id="SignalP"/>
    </source>
</evidence>
<feature type="transmembrane region" description="Helical" evidence="1">
    <location>
        <begin position="218"/>
        <end position="241"/>
    </location>
</feature>
<keyword evidence="4" id="KW-1185">Reference proteome</keyword>
<name>A0A834ZQ09_TETSI</name>
<keyword evidence="1" id="KW-0812">Transmembrane</keyword>
<feature type="transmembrane region" description="Helical" evidence="1">
    <location>
        <begin position="248"/>
        <end position="271"/>
    </location>
</feature>
<keyword evidence="1" id="KW-0472">Membrane</keyword>
<dbReference type="Proteomes" id="UP000655225">
    <property type="component" value="Unassembled WGS sequence"/>
</dbReference>
<feature type="transmembrane region" description="Helical" evidence="1">
    <location>
        <begin position="70"/>
        <end position="92"/>
    </location>
</feature>
<dbReference type="EMBL" id="JABCRI010000002">
    <property type="protein sequence ID" value="KAF8410232.1"/>
    <property type="molecule type" value="Genomic_DNA"/>
</dbReference>
<proteinExistence type="predicted"/>
<reference evidence="3 4" key="1">
    <citation type="submission" date="2020-04" db="EMBL/GenBank/DDBJ databases">
        <title>Plant Genome Project.</title>
        <authorList>
            <person name="Zhang R.-G."/>
        </authorList>
    </citation>
    <scope>NUCLEOTIDE SEQUENCE [LARGE SCALE GENOMIC DNA]</scope>
    <source>
        <strain evidence="3">YNK0</strain>
        <tissue evidence="3">Leaf</tissue>
    </source>
</reference>
<dbReference type="PANTHER" id="PTHR31414:SF19">
    <property type="entry name" value="TRANSMEMBRANE PROTEIN"/>
    <property type="match status" value="1"/>
</dbReference>
<accession>A0A834ZQ09</accession>
<feature type="transmembrane region" description="Helical" evidence="1">
    <location>
        <begin position="112"/>
        <end position="133"/>
    </location>
</feature>
<protein>
    <submittedName>
        <fullName evidence="3">Uncharacterized protein</fullName>
    </submittedName>
</protein>
<gene>
    <name evidence="3" type="ORF">HHK36_002755</name>
</gene>
<dbReference type="OMA" id="CWFLTGF"/>
<evidence type="ECO:0000313" key="3">
    <source>
        <dbReference type="EMBL" id="KAF8410232.1"/>
    </source>
</evidence>
<dbReference type="InterPro" id="IPR040283">
    <property type="entry name" value="DDB_G0292058-like"/>
</dbReference>
<keyword evidence="2" id="KW-0732">Signal</keyword>
<feature type="transmembrane region" description="Helical" evidence="1">
    <location>
        <begin position="458"/>
        <end position="479"/>
    </location>
</feature>
<feature type="signal peptide" evidence="2">
    <location>
        <begin position="1"/>
        <end position="22"/>
    </location>
</feature>
<evidence type="ECO:0000256" key="1">
    <source>
        <dbReference type="SAM" id="Phobius"/>
    </source>
</evidence>
<dbReference type="PANTHER" id="PTHR31414">
    <property type="entry name" value="TRANSMEMBRANE PROTEIN DDB_G0292058"/>
    <property type="match status" value="1"/>
</dbReference>
<organism evidence="3 4">
    <name type="scientific">Tetracentron sinense</name>
    <name type="common">Spur-leaf</name>
    <dbReference type="NCBI Taxonomy" id="13715"/>
    <lineage>
        <taxon>Eukaryota</taxon>
        <taxon>Viridiplantae</taxon>
        <taxon>Streptophyta</taxon>
        <taxon>Embryophyta</taxon>
        <taxon>Tracheophyta</taxon>
        <taxon>Spermatophyta</taxon>
        <taxon>Magnoliopsida</taxon>
        <taxon>Trochodendrales</taxon>
        <taxon>Trochodendraceae</taxon>
        <taxon>Tetracentron</taxon>
    </lineage>
</organism>
<feature type="chain" id="PRO_5032909622" evidence="2">
    <location>
        <begin position="23"/>
        <end position="486"/>
    </location>
</feature>